<gene>
    <name evidence="1" type="ORF">Vadar_015498</name>
</gene>
<reference evidence="1 2" key="1">
    <citation type="journal article" date="2021" name="Hortic Res">
        <title>High-quality reference genome and annotation aids understanding of berry development for evergreen blueberry (Vaccinium darrowii).</title>
        <authorList>
            <person name="Yu J."/>
            <person name="Hulse-Kemp A.M."/>
            <person name="Babiker E."/>
            <person name="Staton M."/>
        </authorList>
    </citation>
    <scope>NUCLEOTIDE SEQUENCE [LARGE SCALE GENOMIC DNA]</scope>
    <source>
        <strain evidence="2">cv. NJ 8807/NJ 8810</strain>
        <tissue evidence="1">Young leaf</tissue>
    </source>
</reference>
<proteinExistence type="predicted"/>
<evidence type="ECO:0000313" key="1">
    <source>
        <dbReference type="EMBL" id="KAH7851700.1"/>
    </source>
</evidence>
<sequence length="383" mass="41713">MHLSFLFLSFLLRCSSSPYFSHKDCPSNSVATTRGCTLSSVKRGAGPYLIFRLSLKYCCNGDLVQGNVVSLLVFQENILLLCNREAKEDIKREAYTIKSVVLRHGKEEGLQASFHYLSRVSGLNAIGTTDLSWQGPAVMGGSIPASNQAPIPSYCYHVSYPFPGFSGPWGPTSWWGRRPPSLPPWTYSSPGAFAYDSSLQPPMASSSATSSENFQRGIIKPPTELSLKHHQLWAAQSAENVQLWVVVELADCKSRLMKLESEVLSLKSKVEEPTGHGTGTFLAGKSSKRGRPKEQISSVDRGASLSSTESEAFGGKNGASFNLVGSINGKMFEWNSGTQSAVCGRDLINVKSEQYYDDVESGKDEDDDEEMDDDGSSSAEDIA</sequence>
<evidence type="ECO:0000313" key="2">
    <source>
        <dbReference type="Proteomes" id="UP000828048"/>
    </source>
</evidence>
<comment type="caution">
    <text evidence="1">The sequence shown here is derived from an EMBL/GenBank/DDBJ whole genome shotgun (WGS) entry which is preliminary data.</text>
</comment>
<name>A0ACB7YFY8_9ERIC</name>
<accession>A0ACB7YFY8</accession>
<dbReference type="EMBL" id="CM037158">
    <property type="protein sequence ID" value="KAH7851700.1"/>
    <property type="molecule type" value="Genomic_DNA"/>
</dbReference>
<dbReference type="Proteomes" id="UP000828048">
    <property type="component" value="Chromosome 8"/>
</dbReference>
<keyword evidence="2" id="KW-1185">Reference proteome</keyword>
<protein>
    <submittedName>
        <fullName evidence="1">Uncharacterized protein</fullName>
    </submittedName>
</protein>
<organism evidence="1 2">
    <name type="scientific">Vaccinium darrowii</name>
    <dbReference type="NCBI Taxonomy" id="229202"/>
    <lineage>
        <taxon>Eukaryota</taxon>
        <taxon>Viridiplantae</taxon>
        <taxon>Streptophyta</taxon>
        <taxon>Embryophyta</taxon>
        <taxon>Tracheophyta</taxon>
        <taxon>Spermatophyta</taxon>
        <taxon>Magnoliopsida</taxon>
        <taxon>eudicotyledons</taxon>
        <taxon>Gunneridae</taxon>
        <taxon>Pentapetalae</taxon>
        <taxon>asterids</taxon>
        <taxon>Ericales</taxon>
        <taxon>Ericaceae</taxon>
        <taxon>Vaccinioideae</taxon>
        <taxon>Vaccinieae</taxon>
        <taxon>Vaccinium</taxon>
    </lineage>
</organism>